<reference evidence="1" key="1">
    <citation type="submission" date="2021-06" db="EMBL/GenBank/DDBJ databases">
        <authorList>
            <person name="Kallberg Y."/>
            <person name="Tangrot J."/>
            <person name="Rosling A."/>
        </authorList>
    </citation>
    <scope>NUCLEOTIDE SEQUENCE</scope>
    <source>
        <strain evidence="1">MA461A</strain>
    </source>
</reference>
<evidence type="ECO:0000313" key="2">
    <source>
        <dbReference type="Proteomes" id="UP000789920"/>
    </source>
</evidence>
<proteinExistence type="predicted"/>
<organism evidence="1 2">
    <name type="scientific">Racocetra persica</name>
    <dbReference type="NCBI Taxonomy" id="160502"/>
    <lineage>
        <taxon>Eukaryota</taxon>
        <taxon>Fungi</taxon>
        <taxon>Fungi incertae sedis</taxon>
        <taxon>Mucoromycota</taxon>
        <taxon>Glomeromycotina</taxon>
        <taxon>Glomeromycetes</taxon>
        <taxon>Diversisporales</taxon>
        <taxon>Gigasporaceae</taxon>
        <taxon>Racocetra</taxon>
    </lineage>
</organism>
<name>A0ACA9MVJ8_9GLOM</name>
<evidence type="ECO:0000313" key="1">
    <source>
        <dbReference type="EMBL" id="CAG8601302.1"/>
    </source>
</evidence>
<gene>
    <name evidence="1" type="ORF">RPERSI_LOCUS5931</name>
</gene>
<comment type="caution">
    <text evidence="1">The sequence shown here is derived from an EMBL/GenBank/DDBJ whole genome shotgun (WGS) entry which is preliminary data.</text>
</comment>
<sequence length="131" mass="14902">MTLIFCAIFFIKNISVSSSGKCYTGSVVYQTATNEFAKYKFKAFYIEESLLIEELTKTTITMIIGCFAFEDELNVTISQSVTLQIQMLQNKSTIYDMPIAPAFRIFSVPIQDPSEPHGDNTIFHLKKEVYN</sequence>
<keyword evidence="2" id="KW-1185">Reference proteome</keyword>
<protein>
    <submittedName>
        <fullName evidence="1">36837_t:CDS:1</fullName>
    </submittedName>
</protein>
<accession>A0ACA9MVJ8</accession>
<dbReference type="EMBL" id="CAJVQC010009168">
    <property type="protein sequence ID" value="CAG8601302.1"/>
    <property type="molecule type" value="Genomic_DNA"/>
</dbReference>
<dbReference type="Proteomes" id="UP000789920">
    <property type="component" value="Unassembled WGS sequence"/>
</dbReference>
<feature type="non-terminal residue" evidence="1">
    <location>
        <position position="131"/>
    </location>
</feature>